<evidence type="ECO:0000256" key="1">
    <source>
        <dbReference type="SAM" id="MobiDB-lite"/>
    </source>
</evidence>
<gene>
    <name evidence="3" type="ORF">E5676_scaffold83G00780</name>
    <name evidence="2" type="ORF">E6C27_scaffold67G002640</name>
</gene>
<name>A0A5A7TFA3_CUCMM</name>
<dbReference type="EMBL" id="SSTD01013865">
    <property type="protein sequence ID" value="TYK05398.1"/>
    <property type="molecule type" value="Genomic_DNA"/>
</dbReference>
<feature type="region of interest" description="Disordered" evidence="1">
    <location>
        <begin position="32"/>
        <end position="54"/>
    </location>
</feature>
<dbReference type="EMBL" id="SSTE01016227">
    <property type="protein sequence ID" value="KAA0041873.1"/>
    <property type="molecule type" value="Genomic_DNA"/>
</dbReference>
<organism evidence="2 4">
    <name type="scientific">Cucumis melo var. makuwa</name>
    <name type="common">Oriental melon</name>
    <dbReference type="NCBI Taxonomy" id="1194695"/>
    <lineage>
        <taxon>Eukaryota</taxon>
        <taxon>Viridiplantae</taxon>
        <taxon>Streptophyta</taxon>
        <taxon>Embryophyta</taxon>
        <taxon>Tracheophyta</taxon>
        <taxon>Spermatophyta</taxon>
        <taxon>Magnoliopsida</taxon>
        <taxon>eudicotyledons</taxon>
        <taxon>Gunneridae</taxon>
        <taxon>Pentapetalae</taxon>
        <taxon>rosids</taxon>
        <taxon>fabids</taxon>
        <taxon>Cucurbitales</taxon>
        <taxon>Cucurbitaceae</taxon>
        <taxon>Benincaseae</taxon>
        <taxon>Cucumis</taxon>
    </lineage>
</organism>
<accession>A0A5A7TFA3</accession>
<proteinExistence type="predicted"/>
<dbReference type="Proteomes" id="UP000321947">
    <property type="component" value="Unassembled WGS sequence"/>
</dbReference>
<evidence type="ECO:0000313" key="3">
    <source>
        <dbReference type="EMBL" id="TYK05398.1"/>
    </source>
</evidence>
<reference evidence="4 5" key="1">
    <citation type="submission" date="2019-08" db="EMBL/GenBank/DDBJ databases">
        <title>Draft genome sequences of two oriental melons (Cucumis melo L. var makuwa).</title>
        <authorList>
            <person name="Kwon S.-Y."/>
        </authorList>
    </citation>
    <scope>NUCLEOTIDE SEQUENCE [LARGE SCALE GENOMIC DNA]</scope>
    <source>
        <strain evidence="5">cv. Chang Bougi</strain>
        <strain evidence="4">cv. SW 3</strain>
        <tissue evidence="2">Leaf</tissue>
    </source>
</reference>
<dbReference type="PANTHER" id="PTHR33437">
    <property type="entry name" value="OS06G0361200 PROTEIN"/>
    <property type="match status" value="1"/>
</dbReference>
<evidence type="ECO:0000313" key="5">
    <source>
        <dbReference type="Proteomes" id="UP000321947"/>
    </source>
</evidence>
<dbReference type="OrthoDB" id="1729438at2759"/>
<evidence type="ECO:0000313" key="2">
    <source>
        <dbReference type="EMBL" id="KAA0041873.1"/>
    </source>
</evidence>
<protein>
    <submittedName>
        <fullName evidence="2">Retrotransposon gag protein</fullName>
    </submittedName>
</protein>
<comment type="caution">
    <text evidence="2">The sequence shown here is derived from an EMBL/GenBank/DDBJ whole genome shotgun (WGS) entry which is preliminary data.</text>
</comment>
<evidence type="ECO:0000313" key="4">
    <source>
        <dbReference type="Proteomes" id="UP000321393"/>
    </source>
</evidence>
<dbReference type="PANTHER" id="PTHR33437:SF2">
    <property type="entry name" value="OS06G0361200 PROTEIN"/>
    <property type="match status" value="1"/>
</dbReference>
<dbReference type="AlphaFoldDB" id="A0A5A7TFA3"/>
<dbReference type="Proteomes" id="UP000321393">
    <property type="component" value="Unassembled WGS sequence"/>
</dbReference>
<sequence length="282" mass="33069">MMANVIIKRKINLVTKVVEEQDHEIALLREKMKTRETTESSQTPVTKTGDKGKNFDGKGNLKQHIVHFIEIYKNAESRGDQLVRQFVRSLIGNLFEWHVISVVELTNTKQRKGEPVINYINRWKALSLDCKDKLTELFAVEMCTQGMHWKLLYILQGIKPHTFEELATRTYDMKLRKVDDLNYCKYPQIISHPVEKYFALKELILKLVREKKIKLDIDEVAQRNHVAVKMSSSVMPSTLLYDQRKSLIQFRTFELRVVQFQKKTVMIDFQNKEEPIIKDGEG</sequence>